<sequence>MLHFVTEINFVTEIIRKSVKHLKNDFDTIEGTLYVQSQLWPDVGTLDGRRYD</sequence>
<keyword evidence="2" id="KW-1185">Reference proteome</keyword>
<gene>
    <name evidence="1" type="ORF">AXFE_01190</name>
</gene>
<proteinExistence type="predicted"/>
<evidence type="ECO:0000313" key="2">
    <source>
        <dbReference type="Proteomes" id="UP000032360"/>
    </source>
</evidence>
<reference evidence="1 2" key="1">
    <citation type="submission" date="2015-01" db="EMBL/GenBank/DDBJ databases">
        <title>Draft genome of the acidophilic iron oxidizer Acidithrix ferrooxidans strain Py-F3.</title>
        <authorList>
            <person name="Poehlein A."/>
            <person name="Eisen S."/>
            <person name="Schloemann M."/>
            <person name="Johnson B.D."/>
            <person name="Daniel R."/>
            <person name="Muehling M."/>
        </authorList>
    </citation>
    <scope>NUCLEOTIDE SEQUENCE [LARGE SCALE GENOMIC DNA]</scope>
    <source>
        <strain evidence="1 2">Py-F3</strain>
    </source>
</reference>
<dbReference type="Proteomes" id="UP000032360">
    <property type="component" value="Unassembled WGS sequence"/>
</dbReference>
<name>A0A0D8HMU2_9ACTN</name>
<dbReference type="AlphaFoldDB" id="A0A0D8HMU2"/>
<protein>
    <submittedName>
        <fullName evidence="1">Uncharacterized protein</fullName>
    </submittedName>
</protein>
<dbReference type="STRING" id="1280514.AXFE_01190"/>
<evidence type="ECO:0000313" key="1">
    <source>
        <dbReference type="EMBL" id="KJF19082.1"/>
    </source>
</evidence>
<accession>A0A0D8HMU2</accession>
<organism evidence="1 2">
    <name type="scientific">Acidithrix ferrooxidans</name>
    <dbReference type="NCBI Taxonomy" id="1280514"/>
    <lineage>
        <taxon>Bacteria</taxon>
        <taxon>Bacillati</taxon>
        <taxon>Actinomycetota</taxon>
        <taxon>Acidimicrobiia</taxon>
        <taxon>Acidimicrobiales</taxon>
        <taxon>Acidimicrobiaceae</taxon>
        <taxon>Acidithrix</taxon>
    </lineage>
</organism>
<comment type="caution">
    <text evidence="1">The sequence shown here is derived from an EMBL/GenBank/DDBJ whole genome shotgun (WGS) entry which is preliminary data.</text>
</comment>
<dbReference type="EMBL" id="JXYS01000001">
    <property type="protein sequence ID" value="KJF19082.1"/>
    <property type="molecule type" value="Genomic_DNA"/>
</dbReference>